<proteinExistence type="predicted"/>
<gene>
    <name evidence="2" type="primary">PLEST010145</name>
    <name evidence="2" type="ORF">PLESTB_001195600</name>
</gene>
<dbReference type="OrthoDB" id="548225at2759"/>
<dbReference type="EMBL" id="BRXU01000018">
    <property type="protein sequence ID" value="GLC57177.1"/>
    <property type="molecule type" value="Genomic_DNA"/>
</dbReference>
<evidence type="ECO:0000256" key="1">
    <source>
        <dbReference type="SAM" id="MobiDB-lite"/>
    </source>
</evidence>
<accession>A0A9W6F5G3</accession>
<evidence type="ECO:0000313" key="3">
    <source>
        <dbReference type="Proteomes" id="UP001165080"/>
    </source>
</evidence>
<protein>
    <submittedName>
        <fullName evidence="2">Uncharacterized protein</fullName>
    </submittedName>
</protein>
<sequence length="555" mass="58156">MIILKSILLRDGQYASRALSLFHASPTGSLFSVLAAAHTHQHKNSSDNCSTLPCCVSPYWQGAPGAYRNDPSCTGVTRCQSTDAGAKAKRAHANRRAGQPPDSRTRADKSRPGVGRSWGAPTEWARQEHGKRKPDPRPPQPLKPAAVIGAARRPSNTNTDRIDPLQKWLTRVREEVKSAADKQVTAPAAAADAAAAGEGGASQAGRAPPDITAGEALAQLLPPPPPQPDGGLRPLGSQPLRNLGRGAASARRFDPALLPDVVCVFHRASQRLRFTTQLPQAVATYVATAAQRGTLDLASQDVSFCRALLLYLGHAQVVNRDCLEELRKALQPRWSALAAGELVEALVALGRLNDADRVAAHVGRPGPGASRLLRMLVDAEPCVTPLLEAQAQAWAARPEPQAGAAGAGAGLPPGAAAQLALVYLSFYRSATSGHQHFATSIMLQHSLEVALAALGDPAAAADPRVAAAAPSADELGRLVAGLAGVTLLRSHGLAPHLPRLVAAVMKRAAELSQPVRALLLDLPPQHWALPTQWRKTLLSAAASAGSGKRGAARKA</sequence>
<evidence type="ECO:0000313" key="2">
    <source>
        <dbReference type="EMBL" id="GLC57177.1"/>
    </source>
</evidence>
<keyword evidence="3" id="KW-1185">Reference proteome</keyword>
<name>A0A9W6F5G3_9CHLO</name>
<feature type="region of interest" description="Disordered" evidence="1">
    <location>
        <begin position="179"/>
        <end position="241"/>
    </location>
</feature>
<organism evidence="2 3">
    <name type="scientific">Pleodorina starrii</name>
    <dbReference type="NCBI Taxonomy" id="330485"/>
    <lineage>
        <taxon>Eukaryota</taxon>
        <taxon>Viridiplantae</taxon>
        <taxon>Chlorophyta</taxon>
        <taxon>core chlorophytes</taxon>
        <taxon>Chlorophyceae</taxon>
        <taxon>CS clade</taxon>
        <taxon>Chlamydomonadales</taxon>
        <taxon>Volvocaceae</taxon>
        <taxon>Pleodorina</taxon>
    </lineage>
</organism>
<reference evidence="2 3" key="1">
    <citation type="journal article" date="2023" name="Commun. Biol.">
        <title>Reorganization of the ancestral sex-determining regions during the evolution of trioecy in Pleodorina starrii.</title>
        <authorList>
            <person name="Takahashi K."/>
            <person name="Suzuki S."/>
            <person name="Kawai-Toyooka H."/>
            <person name="Yamamoto K."/>
            <person name="Hamaji T."/>
            <person name="Ootsuki R."/>
            <person name="Yamaguchi H."/>
            <person name="Kawachi M."/>
            <person name="Higashiyama T."/>
            <person name="Nozaki H."/>
        </authorList>
    </citation>
    <scope>NUCLEOTIDE SEQUENCE [LARGE SCALE GENOMIC DNA]</scope>
    <source>
        <strain evidence="2 3">NIES-4479</strain>
    </source>
</reference>
<dbReference type="Proteomes" id="UP001165080">
    <property type="component" value="Unassembled WGS sequence"/>
</dbReference>
<dbReference type="AlphaFoldDB" id="A0A9W6F5G3"/>
<feature type="compositionally biased region" description="Low complexity" evidence="1">
    <location>
        <begin position="181"/>
        <end position="196"/>
    </location>
</feature>
<feature type="compositionally biased region" description="Basic and acidic residues" evidence="1">
    <location>
        <begin position="125"/>
        <end position="136"/>
    </location>
</feature>
<feature type="region of interest" description="Disordered" evidence="1">
    <location>
        <begin position="84"/>
        <end position="165"/>
    </location>
</feature>
<comment type="caution">
    <text evidence="2">The sequence shown here is derived from an EMBL/GenBank/DDBJ whole genome shotgun (WGS) entry which is preliminary data.</text>
</comment>